<keyword evidence="3" id="KW-1185">Reference proteome</keyword>
<evidence type="ECO:0000313" key="3">
    <source>
        <dbReference type="Proteomes" id="UP001162483"/>
    </source>
</evidence>
<dbReference type="PANTHER" id="PTHR13020">
    <property type="entry name" value="TRINUCLEOTIDE REPEAT-CONTAINING GENE 6"/>
    <property type="match status" value="1"/>
</dbReference>
<name>A0ABN9ANE4_9NEOB</name>
<reference evidence="2" key="1">
    <citation type="submission" date="2023-05" db="EMBL/GenBank/DDBJ databases">
        <authorList>
            <person name="Stuckert A."/>
        </authorList>
    </citation>
    <scope>NUCLEOTIDE SEQUENCE</scope>
</reference>
<sequence>MQDGGWCGDEITGTGGRSSGWDDDDVEIGMWNSNSTQDNSQSMNWPPYMKKMPSKGMMKNGNKQDENWMNPFVKQFNNLGFSRESPDDPSQSNKMDLSGGM</sequence>
<evidence type="ECO:0000256" key="1">
    <source>
        <dbReference type="SAM" id="MobiDB-lite"/>
    </source>
</evidence>
<dbReference type="EMBL" id="CATNWA010000616">
    <property type="protein sequence ID" value="CAI9537536.1"/>
    <property type="molecule type" value="Genomic_DNA"/>
</dbReference>
<dbReference type="InterPro" id="IPR052068">
    <property type="entry name" value="GW182_domain"/>
</dbReference>
<feature type="region of interest" description="Disordered" evidence="1">
    <location>
        <begin position="1"/>
        <end position="101"/>
    </location>
</feature>
<accession>A0ABN9ANE4</accession>
<dbReference type="Proteomes" id="UP001162483">
    <property type="component" value="Unassembled WGS sequence"/>
</dbReference>
<feature type="compositionally biased region" description="Polar residues" evidence="1">
    <location>
        <begin position="31"/>
        <end position="44"/>
    </location>
</feature>
<comment type="caution">
    <text evidence="2">The sequence shown here is derived from an EMBL/GenBank/DDBJ whole genome shotgun (WGS) entry which is preliminary data.</text>
</comment>
<organism evidence="2 3">
    <name type="scientific">Staurois parvus</name>
    <dbReference type="NCBI Taxonomy" id="386267"/>
    <lineage>
        <taxon>Eukaryota</taxon>
        <taxon>Metazoa</taxon>
        <taxon>Chordata</taxon>
        <taxon>Craniata</taxon>
        <taxon>Vertebrata</taxon>
        <taxon>Euteleostomi</taxon>
        <taxon>Amphibia</taxon>
        <taxon>Batrachia</taxon>
        <taxon>Anura</taxon>
        <taxon>Neobatrachia</taxon>
        <taxon>Ranoidea</taxon>
        <taxon>Ranidae</taxon>
        <taxon>Staurois</taxon>
    </lineage>
</organism>
<feature type="non-terminal residue" evidence="2">
    <location>
        <position position="101"/>
    </location>
</feature>
<proteinExistence type="predicted"/>
<protein>
    <submittedName>
        <fullName evidence="2">Uncharacterized protein</fullName>
    </submittedName>
</protein>
<dbReference type="PANTHER" id="PTHR13020:SF28">
    <property type="entry name" value="TRINUCLEOTIDE REPEAT-CONTAINING GENE 6A PROTEIN"/>
    <property type="match status" value="1"/>
</dbReference>
<gene>
    <name evidence="2" type="ORF">SPARVUS_LOCUS1244468</name>
</gene>
<evidence type="ECO:0000313" key="2">
    <source>
        <dbReference type="EMBL" id="CAI9537536.1"/>
    </source>
</evidence>